<evidence type="ECO:0000313" key="2">
    <source>
        <dbReference type="EMBL" id="TGO12514.1"/>
    </source>
</evidence>
<feature type="transmembrane region" description="Helical" evidence="1">
    <location>
        <begin position="50"/>
        <end position="74"/>
    </location>
</feature>
<sequence length="162" mass="18858">MPLSALLVYGFVLTARYHPEFIMRCMQFVHRWPCKAHANPEECNGALELLIYPIVGILMVFGTVWEYLYVGFTFHDAGRRRERERILGSGAGPLTSARPVRVVRFCWGFIAVTFVGWVIRLRSFETFELIRHVRDTKGISHEGTKLRQETKYFEFSEKTRAP</sequence>
<feature type="transmembrane region" description="Helical" evidence="1">
    <location>
        <begin position="102"/>
        <end position="119"/>
    </location>
</feature>
<dbReference type="Proteomes" id="UP000297777">
    <property type="component" value="Unassembled WGS sequence"/>
</dbReference>
<keyword evidence="3" id="KW-1185">Reference proteome</keyword>
<evidence type="ECO:0000256" key="1">
    <source>
        <dbReference type="SAM" id="Phobius"/>
    </source>
</evidence>
<keyword evidence="1" id="KW-1133">Transmembrane helix</keyword>
<evidence type="ECO:0000313" key="3">
    <source>
        <dbReference type="Proteomes" id="UP000297777"/>
    </source>
</evidence>
<gene>
    <name evidence="2" type="ORF">BTUL_0087g00270</name>
</gene>
<protein>
    <submittedName>
        <fullName evidence="2">Uncharacterized protein</fullName>
    </submittedName>
</protein>
<dbReference type="AlphaFoldDB" id="A0A4Z1EJ28"/>
<proteinExistence type="predicted"/>
<keyword evidence="1" id="KW-0472">Membrane</keyword>
<organism evidence="2 3">
    <name type="scientific">Botrytis tulipae</name>
    <dbReference type="NCBI Taxonomy" id="87230"/>
    <lineage>
        <taxon>Eukaryota</taxon>
        <taxon>Fungi</taxon>
        <taxon>Dikarya</taxon>
        <taxon>Ascomycota</taxon>
        <taxon>Pezizomycotina</taxon>
        <taxon>Leotiomycetes</taxon>
        <taxon>Helotiales</taxon>
        <taxon>Sclerotiniaceae</taxon>
        <taxon>Botrytis</taxon>
    </lineage>
</organism>
<reference evidence="2 3" key="1">
    <citation type="submission" date="2017-12" db="EMBL/GenBank/DDBJ databases">
        <title>Comparative genomics of Botrytis spp.</title>
        <authorList>
            <person name="Valero-Jimenez C.A."/>
            <person name="Tapia P."/>
            <person name="Veloso J."/>
            <person name="Silva-Moreno E."/>
            <person name="Staats M."/>
            <person name="Valdes J.H."/>
            <person name="Van Kan J.A.L."/>
        </authorList>
    </citation>
    <scope>NUCLEOTIDE SEQUENCE [LARGE SCALE GENOMIC DNA]</scope>
    <source>
        <strain evidence="2 3">Bt9001</strain>
    </source>
</reference>
<comment type="caution">
    <text evidence="2">The sequence shown here is derived from an EMBL/GenBank/DDBJ whole genome shotgun (WGS) entry which is preliminary data.</text>
</comment>
<accession>A0A4Z1EJ28</accession>
<keyword evidence="1" id="KW-0812">Transmembrane</keyword>
<name>A0A4Z1EJ28_9HELO</name>
<dbReference type="EMBL" id="PQXH01000087">
    <property type="protein sequence ID" value="TGO12514.1"/>
    <property type="molecule type" value="Genomic_DNA"/>
</dbReference>